<feature type="transmembrane region" description="Helical" evidence="1">
    <location>
        <begin position="49"/>
        <end position="76"/>
    </location>
</feature>
<dbReference type="Proteomes" id="UP000273675">
    <property type="component" value="Unassembled WGS sequence"/>
</dbReference>
<gene>
    <name evidence="2" type="ORF">C7435_1105</name>
</gene>
<proteinExistence type="predicted"/>
<feature type="transmembrane region" description="Helical" evidence="1">
    <location>
        <begin position="14"/>
        <end position="37"/>
    </location>
</feature>
<keyword evidence="1" id="KW-0812">Transmembrane</keyword>
<organism evidence="2 3">
    <name type="scientific">Maricaulis maris</name>
    <dbReference type="NCBI Taxonomy" id="74318"/>
    <lineage>
        <taxon>Bacteria</taxon>
        <taxon>Pseudomonadati</taxon>
        <taxon>Pseudomonadota</taxon>
        <taxon>Alphaproteobacteria</taxon>
        <taxon>Maricaulales</taxon>
        <taxon>Maricaulaceae</taxon>
        <taxon>Maricaulis</taxon>
    </lineage>
</organism>
<keyword evidence="1" id="KW-0472">Membrane</keyword>
<protein>
    <submittedName>
        <fullName evidence="2">Putative phage abortive infection protein</fullName>
    </submittedName>
</protein>
<evidence type="ECO:0000256" key="1">
    <source>
        <dbReference type="SAM" id="Phobius"/>
    </source>
</evidence>
<comment type="caution">
    <text evidence="2">The sequence shown here is derived from an EMBL/GenBank/DDBJ whole genome shotgun (WGS) entry which is preliminary data.</text>
</comment>
<reference evidence="2 3" key="1">
    <citation type="submission" date="2018-10" db="EMBL/GenBank/DDBJ databases">
        <title>Genomic Encyclopedia of Type Strains, Phase IV (KMG-IV): sequencing the most valuable type-strain genomes for metagenomic binning, comparative biology and taxonomic classification.</title>
        <authorList>
            <person name="Goeker M."/>
        </authorList>
    </citation>
    <scope>NUCLEOTIDE SEQUENCE [LARGE SCALE GENOMIC DNA]</scope>
    <source>
        <strain evidence="2 3">DSM 4734</strain>
    </source>
</reference>
<dbReference type="Pfam" id="PF16872">
    <property type="entry name" value="putAbiC"/>
    <property type="match status" value="1"/>
</dbReference>
<evidence type="ECO:0000313" key="3">
    <source>
        <dbReference type="Proteomes" id="UP000273675"/>
    </source>
</evidence>
<accession>A0A495DN63</accession>
<evidence type="ECO:0000313" key="2">
    <source>
        <dbReference type="EMBL" id="RKR03156.1"/>
    </source>
</evidence>
<sequence length="247" mass="28436">MAIHLQQHQNNFGWLRWALVALVTISFFAIIIMYFVEFNGELSSKSEDWAAFGALIGGTAGTGVALIALIVLYWGVQIQRHEIFEIKKSAFEQNLENTLFKLISLYRDNAQSFEYSSTRGPRAFDQLILHIAKGGDSDKITKYQRYYESLDYQLGSYLRTIFRIFKYIDENSASSQFHADIVKAQITNSELSLLLLNGLIEKGLRFKELIEKYTILEHIGDAHREFFEKHGLYQLYSESAFKMTSTP</sequence>
<dbReference type="OrthoDB" id="6422829at2"/>
<dbReference type="AlphaFoldDB" id="A0A495DN63"/>
<dbReference type="InterPro" id="IPR031709">
    <property type="entry name" value="PutAbiC"/>
</dbReference>
<dbReference type="RefSeq" id="WP_121210342.1">
    <property type="nucleotide sequence ID" value="NZ_RBIM01000002.1"/>
</dbReference>
<name>A0A495DN63_9PROT</name>
<dbReference type="EMBL" id="RBIM01000002">
    <property type="protein sequence ID" value="RKR03156.1"/>
    <property type="molecule type" value="Genomic_DNA"/>
</dbReference>
<keyword evidence="1" id="KW-1133">Transmembrane helix</keyword>